<evidence type="ECO:0000313" key="4">
    <source>
        <dbReference type="Proteomes" id="UP000308267"/>
    </source>
</evidence>
<dbReference type="PANTHER" id="PTHR24072">
    <property type="entry name" value="RHO FAMILY GTPASE"/>
    <property type="match status" value="1"/>
</dbReference>
<dbReference type="AlphaFoldDB" id="A0A4S2LNG9"/>
<dbReference type="PROSITE" id="PS51419">
    <property type="entry name" value="RAB"/>
    <property type="match status" value="1"/>
</dbReference>
<dbReference type="GO" id="GO:0003924">
    <property type="term" value="F:GTPase activity"/>
    <property type="evidence" value="ECO:0007669"/>
    <property type="project" value="InterPro"/>
</dbReference>
<dbReference type="Gene3D" id="3.40.50.300">
    <property type="entry name" value="P-loop containing nucleotide triphosphate hydrolases"/>
    <property type="match status" value="1"/>
</dbReference>
<dbReference type="GO" id="GO:0005525">
    <property type="term" value="F:GTP binding"/>
    <property type="evidence" value="ECO:0007669"/>
    <property type="project" value="UniProtKB-KW"/>
</dbReference>
<dbReference type="SMART" id="SM00174">
    <property type="entry name" value="RHO"/>
    <property type="match status" value="1"/>
</dbReference>
<keyword evidence="1" id="KW-0547">Nucleotide-binding</keyword>
<keyword evidence="4" id="KW-1185">Reference proteome</keyword>
<dbReference type="OrthoDB" id="6224862at2759"/>
<proteinExistence type="predicted"/>
<reference evidence="3 4" key="1">
    <citation type="journal article" date="2019" name="BMC Genomics">
        <title>New insights from Opisthorchis felineus genome: update on genomics of the epidemiologically important liver flukes.</title>
        <authorList>
            <person name="Ershov N.I."/>
            <person name="Mordvinov V.A."/>
            <person name="Prokhortchouk E.B."/>
            <person name="Pakharukova M.Y."/>
            <person name="Gunbin K.V."/>
            <person name="Ustyantsev K."/>
            <person name="Genaev M.A."/>
            <person name="Blinov A.G."/>
            <person name="Mazur A."/>
            <person name="Boulygina E."/>
            <person name="Tsygankova S."/>
            <person name="Khrameeva E."/>
            <person name="Chekanov N."/>
            <person name="Fan G."/>
            <person name="Xiao A."/>
            <person name="Zhang H."/>
            <person name="Xu X."/>
            <person name="Yang H."/>
            <person name="Solovyev V."/>
            <person name="Lee S.M."/>
            <person name="Liu X."/>
            <person name="Afonnikov D.A."/>
            <person name="Skryabin K.G."/>
        </authorList>
    </citation>
    <scope>NUCLEOTIDE SEQUENCE [LARGE SCALE GENOMIC DNA]</scope>
    <source>
        <strain evidence="3">AK-0245</strain>
        <tissue evidence="3">Whole organism</tissue>
    </source>
</reference>
<gene>
    <name evidence="3" type="ORF">CRM22_005952</name>
</gene>
<dbReference type="PRINTS" id="PR00449">
    <property type="entry name" value="RASTRNSFRMNG"/>
</dbReference>
<organism evidence="3 4">
    <name type="scientific">Opisthorchis felineus</name>
    <dbReference type="NCBI Taxonomy" id="147828"/>
    <lineage>
        <taxon>Eukaryota</taxon>
        <taxon>Metazoa</taxon>
        <taxon>Spiralia</taxon>
        <taxon>Lophotrochozoa</taxon>
        <taxon>Platyhelminthes</taxon>
        <taxon>Trematoda</taxon>
        <taxon>Digenea</taxon>
        <taxon>Opisthorchiida</taxon>
        <taxon>Opisthorchiata</taxon>
        <taxon>Opisthorchiidae</taxon>
        <taxon>Opisthorchis</taxon>
    </lineage>
</organism>
<accession>A0A4S2LNG9</accession>
<dbReference type="STRING" id="147828.A0A4S2LNG9"/>
<evidence type="ECO:0000313" key="3">
    <source>
        <dbReference type="EMBL" id="TGZ65253.1"/>
    </source>
</evidence>
<evidence type="ECO:0000256" key="2">
    <source>
        <dbReference type="ARBA" id="ARBA00023134"/>
    </source>
</evidence>
<evidence type="ECO:0000256" key="1">
    <source>
        <dbReference type="ARBA" id="ARBA00022741"/>
    </source>
</evidence>
<dbReference type="SMART" id="SM00175">
    <property type="entry name" value="RAB"/>
    <property type="match status" value="1"/>
</dbReference>
<dbReference type="InterPro" id="IPR001806">
    <property type="entry name" value="Small_GTPase"/>
</dbReference>
<protein>
    <submittedName>
        <fullName evidence="3">Uncharacterized protein</fullName>
    </submittedName>
</protein>
<dbReference type="SUPFAM" id="SSF52540">
    <property type="entry name" value="P-loop containing nucleoside triphosphate hydrolases"/>
    <property type="match status" value="1"/>
</dbReference>
<dbReference type="Proteomes" id="UP000308267">
    <property type="component" value="Unassembled WGS sequence"/>
</dbReference>
<keyword evidence="2" id="KW-0342">GTP-binding</keyword>
<dbReference type="PROSITE" id="PS51420">
    <property type="entry name" value="RHO"/>
    <property type="match status" value="1"/>
</dbReference>
<comment type="caution">
    <text evidence="3">The sequence shown here is derived from an EMBL/GenBank/DDBJ whole genome shotgun (WGS) entry which is preliminary data.</text>
</comment>
<dbReference type="InterPro" id="IPR027417">
    <property type="entry name" value="P-loop_NTPase"/>
</dbReference>
<name>A0A4S2LNG9_OPIFE</name>
<dbReference type="Pfam" id="PF00071">
    <property type="entry name" value="Ras"/>
    <property type="match status" value="1"/>
</dbReference>
<dbReference type="GO" id="GO:0007264">
    <property type="term" value="P:small GTPase-mediated signal transduction"/>
    <property type="evidence" value="ECO:0007669"/>
    <property type="project" value="InterPro"/>
</dbReference>
<dbReference type="EMBL" id="SJOL01006493">
    <property type="protein sequence ID" value="TGZ65253.1"/>
    <property type="molecule type" value="Genomic_DNA"/>
</dbReference>
<sequence>MVRLVKICLIGDRKTGKSQLMLNFGKQLFGTYPRFENIEEDLDIYGQSVRVRVYDAPCDVSSSCVNTINDSNEKSQDEARRLRMALYPNCDAVVLCASLDNPVSLENLSKKWLEELRTARMTRHPLLLALTKSDLRVDSSADLIKPEAISQNARKLQVTDLFECSAKTGENVKQTFRRAAELVVRTDGEKNGKCCAIS</sequence>
<dbReference type="InterPro" id="IPR003578">
    <property type="entry name" value="Small_GTPase_Rho"/>
</dbReference>